<dbReference type="InterPro" id="IPR028994">
    <property type="entry name" value="Integrin_alpha_N"/>
</dbReference>
<dbReference type="Proteomes" id="UP000030111">
    <property type="component" value="Unassembled WGS sequence"/>
</dbReference>
<comment type="caution">
    <text evidence="2">The sequence shown here is derived from an EMBL/GenBank/DDBJ whole genome shotgun (WGS) entry which is preliminary data.</text>
</comment>
<reference evidence="2 3" key="1">
    <citation type="submission" date="2013-09" db="EMBL/GenBank/DDBJ databases">
        <authorList>
            <person name="Zeng Z."/>
            <person name="Chen C."/>
        </authorList>
    </citation>
    <scope>NUCLEOTIDE SEQUENCE [LARGE SCALE GENOMIC DNA]</scope>
    <source>
        <strain evidence="2 3">WB 4.1-42</strain>
    </source>
</reference>
<evidence type="ECO:0008006" key="4">
    <source>
        <dbReference type="Google" id="ProtNLM"/>
    </source>
</evidence>
<dbReference type="SUPFAM" id="SSF69318">
    <property type="entry name" value="Integrin alpha N-terminal domain"/>
    <property type="match status" value="1"/>
</dbReference>
<dbReference type="EMBL" id="JRLY01000010">
    <property type="protein sequence ID" value="KGO92370.1"/>
    <property type="molecule type" value="Genomic_DNA"/>
</dbReference>
<proteinExistence type="predicted"/>
<accession>A0A0A2MVW5</accession>
<keyword evidence="1" id="KW-0732">Signal</keyword>
<evidence type="ECO:0000313" key="2">
    <source>
        <dbReference type="EMBL" id="KGO92370.1"/>
    </source>
</evidence>
<evidence type="ECO:0000313" key="3">
    <source>
        <dbReference type="Proteomes" id="UP000030111"/>
    </source>
</evidence>
<keyword evidence="3" id="KW-1185">Reference proteome</keyword>
<organism evidence="2 3">
    <name type="scientific">Flavobacterium subsaxonicum WB 4.1-42 = DSM 21790</name>
    <dbReference type="NCBI Taxonomy" id="1121898"/>
    <lineage>
        <taxon>Bacteria</taxon>
        <taxon>Pseudomonadati</taxon>
        <taxon>Bacteroidota</taxon>
        <taxon>Flavobacteriia</taxon>
        <taxon>Flavobacteriales</taxon>
        <taxon>Flavobacteriaceae</taxon>
        <taxon>Flavobacterium</taxon>
    </lineage>
</organism>
<sequence length="208" mass="23849">MKYVFQIMVILLCGSLHAQVEIDSGKTKGLLEEQPIDTIVLGDINNDKIVDTAFVYTPPVLSSYDERGELIYSFGCKENKCYNNVTFSCNMPNLLFDESVWGKVAAVDDIDGDGTKELLFNTSWFIGTSTGLYLYHFNGNEWQEIERVTIRGCINEEGEEQTPVSNYFYKKGKRYYLKGITLRRGDEVPQVKRIKLKELKRNKKSIKN</sequence>
<evidence type="ECO:0000256" key="1">
    <source>
        <dbReference type="SAM" id="SignalP"/>
    </source>
</evidence>
<dbReference type="AlphaFoldDB" id="A0A0A2MVW5"/>
<gene>
    <name evidence="2" type="ORF">Q766_12970</name>
</gene>
<dbReference type="STRING" id="1121898.GCA_000422725_01281"/>
<feature type="signal peptide" evidence="1">
    <location>
        <begin position="1"/>
        <end position="18"/>
    </location>
</feature>
<feature type="chain" id="PRO_5002003624" description="FG-GAP repeat protein" evidence="1">
    <location>
        <begin position="19"/>
        <end position="208"/>
    </location>
</feature>
<dbReference type="eggNOG" id="ENOG503447H">
    <property type="taxonomic scope" value="Bacteria"/>
</dbReference>
<protein>
    <recommendedName>
        <fullName evidence="4">FG-GAP repeat protein</fullName>
    </recommendedName>
</protein>
<name>A0A0A2MVW5_9FLAO</name>